<name>A0ABT3Q1H3_9BACT</name>
<feature type="domain" description="Peptidase M16 C-terminal" evidence="4">
    <location>
        <begin position="255"/>
        <end position="431"/>
    </location>
</feature>
<keyword evidence="6" id="KW-1185">Reference proteome</keyword>
<evidence type="ECO:0000259" key="4">
    <source>
        <dbReference type="Pfam" id="PF05193"/>
    </source>
</evidence>
<evidence type="ECO:0000256" key="1">
    <source>
        <dbReference type="ARBA" id="ARBA00007261"/>
    </source>
</evidence>
<organism evidence="5 6">
    <name type="scientific">Fodinibius salicampi</name>
    <dbReference type="NCBI Taxonomy" id="1920655"/>
    <lineage>
        <taxon>Bacteria</taxon>
        <taxon>Pseudomonadati</taxon>
        <taxon>Balneolota</taxon>
        <taxon>Balneolia</taxon>
        <taxon>Balneolales</taxon>
        <taxon>Balneolaceae</taxon>
        <taxon>Fodinibius</taxon>
    </lineage>
</organism>
<dbReference type="RefSeq" id="WP_265790971.1">
    <property type="nucleotide sequence ID" value="NZ_BAABRS010000004.1"/>
</dbReference>
<evidence type="ECO:0000313" key="6">
    <source>
        <dbReference type="Proteomes" id="UP001207337"/>
    </source>
</evidence>
<feature type="domain" description="Peptidase M16 N-terminal" evidence="3">
    <location>
        <begin position="48"/>
        <end position="95"/>
    </location>
</feature>
<dbReference type="PANTHER" id="PTHR11851">
    <property type="entry name" value="METALLOPROTEASE"/>
    <property type="match status" value="1"/>
</dbReference>
<evidence type="ECO:0000259" key="3">
    <source>
        <dbReference type="Pfam" id="PF00675"/>
    </source>
</evidence>
<feature type="chain" id="PRO_5046114367" evidence="2">
    <location>
        <begin position="27"/>
        <end position="511"/>
    </location>
</feature>
<dbReference type="InterPro" id="IPR007863">
    <property type="entry name" value="Peptidase_M16_C"/>
</dbReference>
<comment type="caution">
    <text evidence="5">The sequence shown here is derived from an EMBL/GenBank/DDBJ whole genome shotgun (WGS) entry which is preliminary data.</text>
</comment>
<comment type="similarity">
    <text evidence="1">Belongs to the peptidase M16 family.</text>
</comment>
<proteinExistence type="inferred from homology"/>
<evidence type="ECO:0000313" key="5">
    <source>
        <dbReference type="EMBL" id="MCW9713936.1"/>
    </source>
</evidence>
<dbReference type="Proteomes" id="UP001207337">
    <property type="component" value="Unassembled WGS sequence"/>
</dbReference>
<feature type="domain" description="Peptidase M16 N-terminal" evidence="3">
    <location>
        <begin position="149"/>
        <end position="245"/>
    </location>
</feature>
<evidence type="ECO:0000256" key="2">
    <source>
        <dbReference type="SAM" id="SignalP"/>
    </source>
</evidence>
<reference evidence="5 6" key="1">
    <citation type="submission" date="2021-11" db="EMBL/GenBank/DDBJ databases">
        <title>Aliifidinibius sp. nov., a new bacterium isolated from saline soil.</title>
        <authorList>
            <person name="Galisteo C."/>
            <person name="De La Haba R."/>
            <person name="Sanchez-Porro C."/>
            <person name="Ventosa A."/>
        </authorList>
    </citation>
    <scope>NUCLEOTIDE SEQUENCE [LARGE SCALE GENOMIC DNA]</scope>
    <source>
        <strain evidence="5 6">KACC 190600</strain>
    </source>
</reference>
<dbReference type="InterPro" id="IPR050361">
    <property type="entry name" value="MPP/UQCRC_Complex"/>
</dbReference>
<dbReference type="Pfam" id="PF05193">
    <property type="entry name" value="Peptidase_M16_C"/>
    <property type="match status" value="1"/>
</dbReference>
<dbReference type="PANTHER" id="PTHR11851:SF49">
    <property type="entry name" value="MITOCHONDRIAL-PROCESSING PEPTIDASE SUBUNIT ALPHA"/>
    <property type="match status" value="1"/>
</dbReference>
<dbReference type="InterPro" id="IPR011765">
    <property type="entry name" value="Pept_M16_N"/>
</dbReference>
<keyword evidence="2" id="KW-0732">Signal</keyword>
<protein>
    <submittedName>
        <fullName evidence="5">Insulinase family protein</fullName>
    </submittedName>
</protein>
<dbReference type="InterPro" id="IPR011249">
    <property type="entry name" value="Metalloenz_LuxS/M16"/>
</dbReference>
<dbReference type="Pfam" id="PF00675">
    <property type="entry name" value="Peptidase_M16"/>
    <property type="match status" value="2"/>
</dbReference>
<feature type="signal peptide" evidence="2">
    <location>
        <begin position="1"/>
        <end position="26"/>
    </location>
</feature>
<gene>
    <name evidence="5" type="ORF">LQ318_13580</name>
</gene>
<dbReference type="SUPFAM" id="SSF63411">
    <property type="entry name" value="LuxS/MPP-like metallohydrolase"/>
    <property type="match status" value="2"/>
</dbReference>
<sequence length="511" mass="57909">MRLKTSTWILGLLLVLFATSSQLTQAQSLEDFEEKVTEFTLDNGLTFIIIERPVAPVVSFATYVNVGGANEPVGHTGMAHIFEHMAFKGTHTVGTTNWQKEQEVLEELDNTYQEWLAEKYSTQPDSAKIDTLWSQFEDLQEKAGEYVVNNEFSQIIDRNGGTGMNATTSQDRTNYFYSLPENRLELWFSLESDRFKNPVFREFYKEKEVVREERRMRSESQPIGRLVEEFTAVAFTAHPYGRPTVGWHSDITATTMEDAREFYNTYYVPNNITFAIAGDVNPEEAKEFAKKYFGDIEPGPKPPPVYTKEPEQRGERRFTIEGQSQPYFLMGYHTVSQDHPDSKALQLLGSILSGGRTSILYKRMVDEEQTALQVTAFNGYPGQKYETLFATLAIPNQGVSVDTIEASILEEIEKVKEGEISQEALDRARTNARANLIRSLDSNSGLASSLASAESLRGDWRKVFTDLEELQQVTVYDIQRVAQEYLTKDNRTIGVIVNKNSNNEGDTNANN</sequence>
<dbReference type="Gene3D" id="3.30.830.10">
    <property type="entry name" value="Metalloenzyme, LuxS/M16 peptidase-like"/>
    <property type="match status" value="2"/>
</dbReference>
<accession>A0ABT3Q1H3</accession>
<dbReference type="EMBL" id="JAJNDC010000004">
    <property type="protein sequence ID" value="MCW9713936.1"/>
    <property type="molecule type" value="Genomic_DNA"/>
</dbReference>